<feature type="region of interest" description="Disordered" evidence="1">
    <location>
        <begin position="1"/>
        <end position="30"/>
    </location>
</feature>
<sequence>MPYPPAGPGSHTAPPMTRERHAPGQSGDRIESPNLALLSEAASVRAPDIAYLIQLLSPHHRLSLAVSMVFIGDIRQSHRDRKLTHKPSTNAGRDSYRGSLAASRRLELGAGLILSACWRDREKHWVGDLVGRGPLWDGPRLDDRQHSPAYLLFARINPLSLDQP</sequence>
<evidence type="ECO:0000313" key="2">
    <source>
        <dbReference type="EMBL" id="RSH80065.1"/>
    </source>
</evidence>
<protein>
    <submittedName>
        <fullName evidence="2">Uncharacterized protein</fullName>
    </submittedName>
</protein>
<keyword evidence="3" id="KW-1185">Reference proteome</keyword>
<dbReference type="AlphaFoldDB" id="A0A427XMG2"/>
<reference evidence="2 3" key="1">
    <citation type="submission" date="2018-11" db="EMBL/GenBank/DDBJ databases">
        <title>Genome sequence of Saitozyma podzolica DSM 27192.</title>
        <authorList>
            <person name="Aliyu H."/>
            <person name="Gorte O."/>
            <person name="Ochsenreither K."/>
        </authorList>
    </citation>
    <scope>NUCLEOTIDE SEQUENCE [LARGE SCALE GENOMIC DNA]</scope>
    <source>
        <strain evidence="2 3">DSM 27192</strain>
    </source>
</reference>
<dbReference type="EMBL" id="RSCD01000038">
    <property type="protein sequence ID" value="RSH80065.1"/>
    <property type="molecule type" value="Genomic_DNA"/>
</dbReference>
<evidence type="ECO:0000256" key="1">
    <source>
        <dbReference type="SAM" id="MobiDB-lite"/>
    </source>
</evidence>
<name>A0A427XMG2_9TREE</name>
<organism evidence="2 3">
    <name type="scientific">Saitozyma podzolica</name>
    <dbReference type="NCBI Taxonomy" id="1890683"/>
    <lineage>
        <taxon>Eukaryota</taxon>
        <taxon>Fungi</taxon>
        <taxon>Dikarya</taxon>
        <taxon>Basidiomycota</taxon>
        <taxon>Agaricomycotina</taxon>
        <taxon>Tremellomycetes</taxon>
        <taxon>Tremellales</taxon>
        <taxon>Trimorphomycetaceae</taxon>
        <taxon>Saitozyma</taxon>
    </lineage>
</organism>
<proteinExistence type="predicted"/>
<comment type="caution">
    <text evidence="2">The sequence shown here is derived from an EMBL/GenBank/DDBJ whole genome shotgun (WGS) entry which is preliminary data.</text>
</comment>
<evidence type="ECO:0000313" key="3">
    <source>
        <dbReference type="Proteomes" id="UP000279259"/>
    </source>
</evidence>
<gene>
    <name evidence="2" type="ORF">EHS25_007334</name>
</gene>
<dbReference type="Proteomes" id="UP000279259">
    <property type="component" value="Unassembled WGS sequence"/>
</dbReference>
<accession>A0A427XMG2</accession>